<name>A0A8E2DQI8_9APHY</name>
<dbReference type="GO" id="GO:0006508">
    <property type="term" value="P:proteolysis"/>
    <property type="evidence" value="ECO:0007669"/>
    <property type="project" value="UniProtKB-KW"/>
</dbReference>
<dbReference type="PROSITE" id="PS00973">
    <property type="entry name" value="USP_2"/>
    <property type="match status" value="1"/>
</dbReference>
<gene>
    <name evidence="10" type="ORF">OBBRIDRAFT_239754</name>
</gene>
<feature type="compositionally biased region" description="Basic and acidic residues" evidence="8">
    <location>
        <begin position="423"/>
        <end position="447"/>
    </location>
</feature>
<organism evidence="10 11">
    <name type="scientific">Obba rivulosa</name>
    <dbReference type="NCBI Taxonomy" id="1052685"/>
    <lineage>
        <taxon>Eukaryota</taxon>
        <taxon>Fungi</taxon>
        <taxon>Dikarya</taxon>
        <taxon>Basidiomycota</taxon>
        <taxon>Agaricomycotina</taxon>
        <taxon>Agaricomycetes</taxon>
        <taxon>Polyporales</taxon>
        <taxon>Gelatoporiaceae</taxon>
        <taxon>Obba</taxon>
    </lineage>
</organism>
<dbReference type="InterPro" id="IPR001394">
    <property type="entry name" value="Peptidase_C19_UCH"/>
</dbReference>
<dbReference type="Proteomes" id="UP000250043">
    <property type="component" value="Unassembled WGS sequence"/>
</dbReference>
<feature type="domain" description="USP" evidence="9">
    <location>
        <begin position="31"/>
        <end position="1088"/>
    </location>
</feature>
<dbReference type="InterPro" id="IPR018200">
    <property type="entry name" value="USP_CS"/>
</dbReference>
<evidence type="ECO:0000256" key="2">
    <source>
        <dbReference type="ARBA" id="ARBA00009085"/>
    </source>
</evidence>
<evidence type="ECO:0000256" key="6">
    <source>
        <dbReference type="ARBA" id="ARBA00022801"/>
    </source>
</evidence>
<keyword evidence="7" id="KW-0788">Thiol protease</keyword>
<evidence type="ECO:0000313" key="11">
    <source>
        <dbReference type="Proteomes" id="UP000250043"/>
    </source>
</evidence>
<feature type="compositionally biased region" description="Low complexity" evidence="8">
    <location>
        <begin position="198"/>
        <end position="218"/>
    </location>
</feature>
<dbReference type="EMBL" id="KV722349">
    <property type="protein sequence ID" value="OCH93940.1"/>
    <property type="molecule type" value="Genomic_DNA"/>
</dbReference>
<evidence type="ECO:0000256" key="3">
    <source>
        <dbReference type="ARBA" id="ARBA00012759"/>
    </source>
</evidence>
<sequence>MLKYKKNPTPQELYRARKQREEEEKDAHLPPGLINHGNTCFMNSTLQGLMATELLHNLVNFEPVPPTLQNSTGLSVVARRSPQLTNGHGLGGPSERAWVEGMPLGDVFIQIMRKAWDIQESRRRESMSPKDVLLAIGRKYDQYLGFRQQDAHEFLRHMLDAMRMEELDIIKQRQPPPPKETRKRSRRKPVPSTSIPGSLDSSTHASTSSLAFAPASSGPSPPSPDEKLESFVDMLFGGRLASILVCEKCKKVSLTYEDFNDLSLSIKPEDYGKGRKRDRLRMFARRLRFRPAGHRASSVPAAVRRSTEDAAREEEPPVLEDPRRRSFDGASAEMDEARDEVREMAGEGVAVPESGSAVEEDEEESEESEGDTREGRSGPAPSGKGGKREREDGEQEKEKKDKDKDDPWGKLGRRLSMSVKMGWMDKEMRRLSRSHERERGRQRDVKGDGAQTPNGDAADSRTSPAASKQAAESTSFAGEANDERTRNASASPAPVSPTSTPTTAVPPAMRLPNIRRSSGSPFIHMRHSQHGHKSPGAPKQSAEEAAYLRRLLADIHPSNSNPLSVLQSAFAGGAINGSGGSPTPVTAQAIWTKMGHLPGIEECLRMFTAVEILDGENMVGCHRCWKIANGLYKPKRPEREEEDDDDAESESDESEDSPARAGQDAEFQGQTSSGSDAPLSSPDDSLRGRISPASAPAVDMTASVSSDYFYDTQSVSSAPTTSTSPEHSSTLPKRKRKPPHLQPPAPSPDRPTTYGGLPIPSISTTAPESPISPPAHLTEAPAPTDTHADAAAGLGVSPSDDSLLTPRAPPAHARRRKGHAEEEAEDSSSSSDESLAGSESSASANTSFSDASSIASPAASPTVSPRASVERLRSAAPSQQSTRGPRRRVAGTKVPKAQQVVLRRTYKRYLIAVPPPVLVVHLKRFQQVSRGHSVTFSGGFKKLDDFVAFPEYLDLAPFLAPRREEFGLGHGAKDDKARKKEKEETEPCMYRLYAVVVHIGNMLGGHYVAYTALPPSHPPPEPSSSGSTGQDEPPASPKLSLQQSKEGAEQKSKRPQRQWAYISDTVVRLTTIEEVLKAKAYICMYERI</sequence>
<protein>
    <recommendedName>
        <fullName evidence="3">ubiquitinyl hydrolase 1</fullName>
        <ecNumber evidence="3">3.4.19.12</ecNumber>
    </recommendedName>
</protein>
<dbReference type="AlphaFoldDB" id="A0A8E2DQI8"/>
<dbReference type="Pfam" id="PF00443">
    <property type="entry name" value="UCH"/>
    <property type="match status" value="1"/>
</dbReference>
<dbReference type="SUPFAM" id="SSF54001">
    <property type="entry name" value="Cysteine proteinases"/>
    <property type="match status" value="1"/>
</dbReference>
<comment type="similarity">
    <text evidence="2">Belongs to the peptidase C19 family.</text>
</comment>
<dbReference type="PROSITE" id="PS00972">
    <property type="entry name" value="USP_1"/>
    <property type="match status" value="1"/>
</dbReference>
<evidence type="ECO:0000256" key="7">
    <source>
        <dbReference type="ARBA" id="ARBA00022807"/>
    </source>
</evidence>
<comment type="catalytic activity">
    <reaction evidence="1">
        <text>Thiol-dependent hydrolysis of ester, thioester, amide, peptide and isopeptide bonds formed by the C-terminal Gly of ubiquitin (a 76-residue protein attached to proteins as an intracellular targeting signal).</text>
        <dbReference type="EC" id="3.4.19.12"/>
    </reaction>
</comment>
<feature type="compositionally biased region" description="Acidic residues" evidence="8">
    <location>
        <begin position="358"/>
        <end position="369"/>
    </location>
</feature>
<evidence type="ECO:0000256" key="5">
    <source>
        <dbReference type="ARBA" id="ARBA00022786"/>
    </source>
</evidence>
<keyword evidence="5" id="KW-0833">Ubl conjugation pathway</keyword>
<dbReference type="InterPro" id="IPR038765">
    <property type="entry name" value="Papain-like_cys_pep_sf"/>
</dbReference>
<dbReference type="GO" id="GO:0005829">
    <property type="term" value="C:cytosol"/>
    <property type="evidence" value="ECO:0007669"/>
    <property type="project" value="TreeGrafter"/>
</dbReference>
<dbReference type="PANTHER" id="PTHR24006">
    <property type="entry name" value="UBIQUITIN CARBOXYL-TERMINAL HYDROLASE"/>
    <property type="match status" value="1"/>
</dbReference>
<feature type="region of interest" description="Disordered" evidence="8">
    <location>
        <begin position="294"/>
        <end position="519"/>
    </location>
</feature>
<keyword evidence="11" id="KW-1185">Reference proteome</keyword>
<dbReference type="EC" id="3.4.19.12" evidence="3"/>
<feature type="region of interest" description="Disordered" evidence="8">
    <location>
        <begin position="712"/>
        <end position="895"/>
    </location>
</feature>
<keyword evidence="6 10" id="KW-0378">Hydrolase</keyword>
<dbReference type="InterPro" id="IPR028889">
    <property type="entry name" value="USP"/>
</dbReference>
<feature type="compositionally biased region" description="Low complexity" evidence="8">
    <location>
        <begin position="827"/>
        <end position="867"/>
    </location>
</feature>
<feature type="compositionally biased region" description="Low complexity" evidence="8">
    <location>
        <begin position="712"/>
        <end position="731"/>
    </location>
</feature>
<feature type="compositionally biased region" description="Low complexity" evidence="8">
    <location>
        <begin position="672"/>
        <end position="683"/>
    </location>
</feature>
<keyword evidence="4" id="KW-0645">Protease</keyword>
<evidence type="ECO:0000256" key="4">
    <source>
        <dbReference type="ARBA" id="ARBA00022670"/>
    </source>
</evidence>
<feature type="region of interest" description="Disordered" evidence="8">
    <location>
        <begin position="636"/>
        <end position="700"/>
    </location>
</feature>
<evidence type="ECO:0000313" key="10">
    <source>
        <dbReference type="EMBL" id="OCH93940.1"/>
    </source>
</evidence>
<feature type="compositionally biased region" description="Low complexity" evidence="8">
    <location>
        <begin position="780"/>
        <end position="792"/>
    </location>
</feature>
<evidence type="ECO:0000256" key="8">
    <source>
        <dbReference type="SAM" id="MobiDB-lite"/>
    </source>
</evidence>
<evidence type="ECO:0000259" key="9">
    <source>
        <dbReference type="PROSITE" id="PS50235"/>
    </source>
</evidence>
<feature type="compositionally biased region" description="Polar residues" evidence="8">
    <location>
        <begin position="460"/>
        <end position="476"/>
    </location>
</feature>
<feature type="compositionally biased region" description="Basic and acidic residues" evidence="8">
    <location>
        <begin position="305"/>
        <end position="327"/>
    </location>
</feature>
<accession>A0A8E2DQI8</accession>
<feature type="compositionally biased region" description="Acidic residues" evidence="8">
    <location>
        <begin position="640"/>
        <end position="656"/>
    </location>
</feature>
<reference evidence="10 11" key="1">
    <citation type="submission" date="2016-07" db="EMBL/GenBank/DDBJ databases">
        <title>Draft genome of the white-rot fungus Obba rivulosa 3A-2.</title>
        <authorList>
            <consortium name="DOE Joint Genome Institute"/>
            <person name="Miettinen O."/>
            <person name="Riley R."/>
            <person name="Acob R."/>
            <person name="Barry K."/>
            <person name="Cullen D."/>
            <person name="De Vries R."/>
            <person name="Hainaut M."/>
            <person name="Hatakka A."/>
            <person name="Henrissat B."/>
            <person name="Hilden K."/>
            <person name="Kuo R."/>
            <person name="Labutti K."/>
            <person name="Lipzen A."/>
            <person name="Makela M.R."/>
            <person name="Sandor L."/>
            <person name="Spatafora J.W."/>
            <person name="Grigoriev I.V."/>
            <person name="Hibbett D.S."/>
        </authorList>
    </citation>
    <scope>NUCLEOTIDE SEQUENCE [LARGE SCALE GENOMIC DNA]</scope>
    <source>
        <strain evidence="10 11">3A-2</strain>
    </source>
</reference>
<feature type="region of interest" description="Disordered" evidence="8">
    <location>
        <begin position="168"/>
        <end position="226"/>
    </location>
</feature>
<feature type="region of interest" description="Disordered" evidence="8">
    <location>
        <begin position="1013"/>
        <end position="1057"/>
    </location>
</feature>
<dbReference type="PANTHER" id="PTHR24006:SF888">
    <property type="entry name" value="UBIQUITIN CARBOXYL-TERMINAL HYDROLASE 30"/>
    <property type="match status" value="1"/>
</dbReference>
<feature type="compositionally biased region" description="Pro residues" evidence="8">
    <location>
        <begin position="740"/>
        <end position="749"/>
    </location>
</feature>
<dbReference type="Gene3D" id="3.90.70.10">
    <property type="entry name" value="Cysteine proteinases"/>
    <property type="match status" value="2"/>
</dbReference>
<evidence type="ECO:0000256" key="1">
    <source>
        <dbReference type="ARBA" id="ARBA00000707"/>
    </source>
</evidence>
<dbReference type="GO" id="GO:0004843">
    <property type="term" value="F:cysteine-type deubiquitinase activity"/>
    <property type="evidence" value="ECO:0007669"/>
    <property type="project" value="UniProtKB-EC"/>
</dbReference>
<dbReference type="InterPro" id="IPR050164">
    <property type="entry name" value="Peptidase_C19"/>
</dbReference>
<feature type="compositionally biased region" description="Basic and acidic residues" evidence="8">
    <location>
        <begin position="386"/>
        <end position="408"/>
    </location>
</feature>
<dbReference type="OrthoDB" id="420187at2759"/>
<feature type="compositionally biased region" description="Low complexity" evidence="8">
    <location>
        <begin position="488"/>
        <end position="508"/>
    </location>
</feature>
<dbReference type="GO" id="GO:0005634">
    <property type="term" value="C:nucleus"/>
    <property type="evidence" value="ECO:0007669"/>
    <property type="project" value="TreeGrafter"/>
</dbReference>
<proteinExistence type="inferred from homology"/>
<dbReference type="PROSITE" id="PS50235">
    <property type="entry name" value="USP_3"/>
    <property type="match status" value="1"/>
</dbReference>
<dbReference type="GO" id="GO:0016579">
    <property type="term" value="P:protein deubiquitination"/>
    <property type="evidence" value="ECO:0007669"/>
    <property type="project" value="InterPro"/>
</dbReference>